<evidence type="ECO:0000313" key="1">
    <source>
        <dbReference type="EMBL" id="MCX2745333.1"/>
    </source>
</evidence>
<protein>
    <recommendedName>
        <fullName evidence="3">DUF3108 domain-containing protein</fullName>
    </recommendedName>
</protein>
<accession>A0ABT3RVF7</accession>
<evidence type="ECO:0008006" key="3">
    <source>
        <dbReference type="Google" id="ProtNLM"/>
    </source>
</evidence>
<keyword evidence="2" id="KW-1185">Reference proteome</keyword>
<evidence type="ECO:0000313" key="2">
    <source>
        <dbReference type="Proteomes" id="UP001209885"/>
    </source>
</evidence>
<dbReference type="EMBL" id="JAPFQN010000009">
    <property type="protein sequence ID" value="MCX2745333.1"/>
    <property type="molecule type" value="Genomic_DNA"/>
</dbReference>
<dbReference type="Pfam" id="PF11306">
    <property type="entry name" value="DUF3108"/>
    <property type="match status" value="1"/>
</dbReference>
<name>A0ABT3RVF7_9BACT</name>
<comment type="caution">
    <text evidence="1">The sequence shown here is derived from an EMBL/GenBank/DDBJ whole genome shotgun (WGS) entry which is preliminary data.</text>
</comment>
<gene>
    <name evidence="1" type="ORF">OO013_15755</name>
</gene>
<dbReference type="InterPro" id="IPR021457">
    <property type="entry name" value="DUF3108"/>
</dbReference>
<dbReference type="RefSeq" id="WP_266057891.1">
    <property type="nucleotide sequence ID" value="NZ_JAPFQN010000009.1"/>
</dbReference>
<proteinExistence type="predicted"/>
<reference evidence="1 2" key="1">
    <citation type="submission" date="2022-11" db="EMBL/GenBank/DDBJ databases">
        <title>The characterization of three novel Bacteroidetes species and genomic analysis of their roles in tidal elemental geochemical cycles.</title>
        <authorList>
            <person name="Ma K."/>
        </authorList>
    </citation>
    <scope>NUCLEOTIDE SEQUENCE [LARGE SCALE GENOMIC DNA]</scope>
    <source>
        <strain evidence="1 2">M17</strain>
    </source>
</reference>
<dbReference type="Proteomes" id="UP001209885">
    <property type="component" value="Unassembled WGS sequence"/>
</dbReference>
<organism evidence="1 2">
    <name type="scientific">Mangrovivirga halotolerans</name>
    <dbReference type="NCBI Taxonomy" id="2993936"/>
    <lineage>
        <taxon>Bacteria</taxon>
        <taxon>Pseudomonadati</taxon>
        <taxon>Bacteroidota</taxon>
        <taxon>Cytophagia</taxon>
        <taxon>Cytophagales</taxon>
        <taxon>Mangrovivirgaceae</taxon>
        <taxon>Mangrovivirga</taxon>
    </lineage>
</organism>
<sequence length="241" mass="27845">MKYLQLIFFFTFTISAFSQNADSIKVGQPFKDFDELHYEPYDFEVYMVRDGKKTPSMPMKSTTKKVIINGKEYVEISHAFSLPSMQGGFTALVEAETFKPVIQIRNSRKGKEAYRFLDNQVIGLDSAKQNTAADYKTDLNEPMFNFELDLETYSILPFEDGKELYIPFFHAGGQANPGWYKYTVTSAKIDVEGLGSVDAWVLFTDYKGTQPTKFWYTKKGREFVKMEGTYQGMKIYKVRKF</sequence>